<evidence type="ECO:0008006" key="3">
    <source>
        <dbReference type="Google" id="ProtNLM"/>
    </source>
</evidence>
<sequence>MREGSFTERLAIGVTLKIAGKEHEIAGGAVKRVELELEPFGFSGELEFVLQDDAAHGGGFTDELREGFLSQEPLDVRVALAVVYDQAESAESPEALVLSGLVTRRSVVELPGWRLPDRPLLVRRYRIAFTDPARALWTQHFPCRLHTHQKLEDVIRAQIGDKIKVKFGWAELAQERPLIFLHLPVEHGASFYDFLIWYADHRGGLFTYDYVTGELDLLSEWPAAGEPRGLFGDDIAGVEMVVPPTPAHAVEVCNTYANGPRTEAIAQTYAESAIRHDHLMHTSISQEVDDRVALEKQRLRLPKLEVELTFGRMPVIRLLPGDRVQMAAANRWNKTSALVGKIWRVRQVSLRALASDGSLDHDLQLASTEYEVSLRARLVDGEDTRACHPEYRRPRYPGYVEGKVVSEKGEDSDKTYQVYRNDDSSLDEYTVEVPAWSQQKVTAPFIPYLGSGNVYVPAYRGERVLLALDLHHARVARLLEWREGAALSMDVQGEHILLGKSPKSSTSINHVYEDDKPVLNVARTSDKDTGLIRISEGTLVLRVEEMKG</sequence>
<dbReference type="Proteomes" id="UP001221686">
    <property type="component" value="Unassembled WGS sequence"/>
</dbReference>
<evidence type="ECO:0000313" key="1">
    <source>
        <dbReference type="EMBL" id="MDC0723562.1"/>
    </source>
</evidence>
<keyword evidence="2" id="KW-1185">Reference proteome</keyword>
<name>A0ABT5ECG2_9BACT</name>
<gene>
    <name evidence="1" type="ORF">POL25_42160</name>
</gene>
<dbReference type="RefSeq" id="WP_272092106.1">
    <property type="nucleotide sequence ID" value="NZ_JAQNDL010000005.1"/>
</dbReference>
<organism evidence="1 2">
    <name type="scientific">Nannocystis bainbridge</name>
    <dbReference type="NCBI Taxonomy" id="2995303"/>
    <lineage>
        <taxon>Bacteria</taxon>
        <taxon>Pseudomonadati</taxon>
        <taxon>Myxococcota</taxon>
        <taxon>Polyangia</taxon>
        <taxon>Nannocystales</taxon>
        <taxon>Nannocystaceae</taxon>
        <taxon>Nannocystis</taxon>
    </lineage>
</organism>
<protein>
    <recommendedName>
        <fullName evidence="3">Gp5/Type VI secretion system Vgr protein OB-fold domain-containing protein</fullName>
    </recommendedName>
</protein>
<comment type="caution">
    <text evidence="1">The sequence shown here is derived from an EMBL/GenBank/DDBJ whole genome shotgun (WGS) entry which is preliminary data.</text>
</comment>
<accession>A0ABT5ECG2</accession>
<dbReference type="EMBL" id="JAQNDL010000005">
    <property type="protein sequence ID" value="MDC0723562.1"/>
    <property type="molecule type" value="Genomic_DNA"/>
</dbReference>
<reference evidence="1 2" key="1">
    <citation type="submission" date="2022-11" db="EMBL/GenBank/DDBJ databases">
        <title>Minimal conservation of predation-associated metabolite biosynthetic gene clusters underscores biosynthetic potential of Myxococcota including descriptions for ten novel species: Archangium lansinium sp. nov., Myxococcus landrumus sp. nov., Nannocystis bai.</title>
        <authorList>
            <person name="Ahearne A."/>
            <person name="Stevens C."/>
            <person name="Dowd S."/>
        </authorList>
    </citation>
    <scope>NUCLEOTIDE SEQUENCE [LARGE SCALE GENOMIC DNA]</scope>
    <source>
        <strain evidence="1 2">BB15-2</strain>
    </source>
</reference>
<evidence type="ECO:0000313" key="2">
    <source>
        <dbReference type="Proteomes" id="UP001221686"/>
    </source>
</evidence>
<proteinExistence type="predicted"/>